<evidence type="ECO:0000313" key="3">
    <source>
        <dbReference type="Proteomes" id="UP000838756"/>
    </source>
</evidence>
<comment type="caution">
    <text evidence="2">The sequence shown here is derived from an EMBL/GenBank/DDBJ whole genome shotgun (WGS) entry which is preliminary data.</text>
</comment>
<feature type="chain" id="PRO_5035811115" evidence="1">
    <location>
        <begin position="23"/>
        <end position="96"/>
    </location>
</feature>
<accession>A0A8S4RXS9</accession>
<dbReference type="Proteomes" id="UP000838756">
    <property type="component" value="Unassembled WGS sequence"/>
</dbReference>
<name>A0A8S4RXS9_9NEOP</name>
<gene>
    <name evidence="2" type="primary">jg9402</name>
    <name evidence="2" type="ORF">PAEG_LOCUS19634</name>
</gene>
<dbReference type="EMBL" id="CAKXAJ010025746">
    <property type="protein sequence ID" value="CAH2243511.1"/>
    <property type="molecule type" value="Genomic_DNA"/>
</dbReference>
<evidence type="ECO:0000256" key="1">
    <source>
        <dbReference type="SAM" id="SignalP"/>
    </source>
</evidence>
<dbReference type="AlphaFoldDB" id="A0A8S4RXS9"/>
<proteinExistence type="predicted"/>
<reference evidence="2" key="1">
    <citation type="submission" date="2022-03" db="EMBL/GenBank/DDBJ databases">
        <authorList>
            <person name="Lindestad O."/>
        </authorList>
    </citation>
    <scope>NUCLEOTIDE SEQUENCE</scope>
</reference>
<keyword evidence="3" id="KW-1185">Reference proteome</keyword>
<keyword evidence="1" id="KW-0732">Signal</keyword>
<evidence type="ECO:0000313" key="2">
    <source>
        <dbReference type="EMBL" id="CAH2243511.1"/>
    </source>
</evidence>
<sequence length="96" mass="10293">MHFKGISFIFIVSAICLAHANALPRDSGVLESDNVSINPDLREMKVISTETVSQSGIPGRVTCPYDEATEDTSCQELCLPKGYSYGLCVSGTCSCL</sequence>
<protein>
    <submittedName>
        <fullName evidence="2">Jg9402 protein</fullName>
    </submittedName>
</protein>
<organism evidence="2 3">
    <name type="scientific">Pararge aegeria aegeria</name>
    <dbReference type="NCBI Taxonomy" id="348720"/>
    <lineage>
        <taxon>Eukaryota</taxon>
        <taxon>Metazoa</taxon>
        <taxon>Ecdysozoa</taxon>
        <taxon>Arthropoda</taxon>
        <taxon>Hexapoda</taxon>
        <taxon>Insecta</taxon>
        <taxon>Pterygota</taxon>
        <taxon>Neoptera</taxon>
        <taxon>Endopterygota</taxon>
        <taxon>Lepidoptera</taxon>
        <taxon>Glossata</taxon>
        <taxon>Ditrysia</taxon>
        <taxon>Papilionoidea</taxon>
        <taxon>Nymphalidae</taxon>
        <taxon>Satyrinae</taxon>
        <taxon>Satyrini</taxon>
        <taxon>Parargina</taxon>
        <taxon>Pararge</taxon>
    </lineage>
</organism>
<feature type="signal peptide" evidence="1">
    <location>
        <begin position="1"/>
        <end position="22"/>
    </location>
</feature>
<dbReference type="OrthoDB" id="7416635at2759"/>